<keyword evidence="1" id="KW-0812">Transmembrane</keyword>
<reference evidence="2" key="1">
    <citation type="journal article" date="2012" name="BMC Biol.">
        <title>Comprehensive microarray-based analysis for stage-specific larval camouflage pattern-associated genes in the swallowtail butterfly, Papilio xuthus.</title>
        <authorList>
            <person name="Futahashi R."/>
            <person name="Shirataki H."/>
            <person name="Narita T."/>
            <person name="Mita K."/>
            <person name="Fujiwara H."/>
        </authorList>
    </citation>
    <scope>NUCLEOTIDE SEQUENCE</scope>
    <source>
        <tissue evidence="2">Epidermis</tissue>
    </source>
</reference>
<keyword evidence="1" id="KW-1133">Transmembrane helix</keyword>
<organism evidence="2">
    <name type="scientific">Papilio xuthus</name>
    <name type="common">Asian swallowtail butterfly</name>
    <dbReference type="NCBI Taxonomy" id="66420"/>
    <lineage>
        <taxon>Eukaryota</taxon>
        <taxon>Metazoa</taxon>
        <taxon>Ecdysozoa</taxon>
        <taxon>Arthropoda</taxon>
        <taxon>Hexapoda</taxon>
        <taxon>Insecta</taxon>
        <taxon>Pterygota</taxon>
        <taxon>Neoptera</taxon>
        <taxon>Endopterygota</taxon>
        <taxon>Lepidoptera</taxon>
        <taxon>Glossata</taxon>
        <taxon>Ditrysia</taxon>
        <taxon>Papilionoidea</taxon>
        <taxon>Papilionidae</taxon>
        <taxon>Papilioninae</taxon>
        <taxon>Papilio</taxon>
    </lineage>
</organism>
<accession>I4DP38</accession>
<name>I4DP38_PAPXU</name>
<proteinExistence type="evidence at transcript level"/>
<dbReference type="AlphaFoldDB" id="I4DP38"/>
<keyword evidence="1" id="KW-0472">Membrane</keyword>
<evidence type="ECO:0000256" key="1">
    <source>
        <dbReference type="SAM" id="Phobius"/>
    </source>
</evidence>
<sequence>MDVNGNSQIFETETQFHRKLSIVIELQLLIVIYYYGKVTKLKKSHARNLKRL</sequence>
<feature type="transmembrane region" description="Helical" evidence="1">
    <location>
        <begin position="20"/>
        <end position="36"/>
    </location>
</feature>
<evidence type="ECO:0000313" key="2">
    <source>
        <dbReference type="EMBL" id="BAM19678.1"/>
    </source>
</evidence>
<dbReference type="EMBL" id="AK403289">
    <property type="protein sequence ID" value="BAM19678.1"/>
    <property type="molecule type" value="mRNA"/>
</dbReference>
<protein>
    <submittedName>
        <fullName evidence="2">Uncharacterized protein</fullName>
    </submittedName>
</protein>